<dbReference type="SUPFAM" id="SSF52151">
    <property type="entry name" value="FabD/lysophospholipase-like"/>
    <property type="match status" value="1"/>
</dbReference>
<evidence type="ECO:0000259" key="8">
    <source>
        <dbReference type="PROSITE" id="PS52004"/>
    </source>
</evidence>
<dbReference type="Gene3D" id="1.10.1200.10">
    <property type="entry name" value="ACP-like"/>
    <property type="match status" value="2"/>
</dbReference>
<feature type="domain" description="Carrier" evidence="7">
    <location>
        <begin position="61"/>
        <end position="136"/>
    </location>
</feature>
<dbReference type="InterPro" id="IPR020843">
    <property type="entry name" value="ER"/>
</dbReference>
<evidence type="ECO:0000259" key="9">
    <source>
        <dbReference type="PROSITE" id="PS52019"/>
    </source>
</evidence>
<dbReference type="InterPro" id="IPR050091">
    <property type="entry name" value="PKS_NRPS_Biosynth_Enz"/>
</dbReference>
<dbReference type="Pfam" id="PF08659">
    <property type="entry name" value="KR"/>
    <property type="match status" value="1"/>
</dbReference>
<dbReference type="SMART" id="SM00822">
    <property type="entry name" value="PKS_KR"/>
    <property type="match status" value="1"/>
</dbReference>
<evidence type="ECO:0000259" key="7">
    <source>
        <dbReference type="PROSITE" id="PS50075"/>
    </source>
</evidence>
<dbReference type="InterPro" id="IPR020807">
    <property type="entry name" value="PKS_DH"/>
</dbReference>
<dbReference type="PANTHER" id="PTHR43775:SF51">
    <property type="entry name" value="INACTIVE PHENOLPHTHIOCEROL SYNTHESIS POLYKETIDE SYNTHASE TYPE I PKS1-RELATED"/>
    <property type="match status" value="1"/>
</dbReference>
<dbReference type="SUPFAM" id="SSF53901">
    <property type="entry name" value="Thiolase-like"/>
    <property type="match status" value="1"/>
</dbReference>
<dbReference type="SMART" id="SM01294">
    <property type="entry name" value="PKS_PP_betabranch"/>
    <property type="match status" value="2"/>
</dbReference>
<proteinExistence type="predicted"/>
<evidence type="ECO:0000256" key="3">
    <source>
        <dbReference type="ARBA" id="ARBA00022679"/>
    </source>
</evidence>
<dbReference type="PROSITE" id="PS00012">
    <property type="entry name" value="PHOSPHOPANTETHEINE"/>
    <property type="match status" value="2"/>
</dbReference>
<dbReference type="Gene3D" id="3.40.47.10">
    <property type="match status" value="1"/>
</dbReference>
<accession>A0ABV8KS27</accession>
<dbReference type="SMART" id="SM00823">
    <property type="entry name" value="PKS_PP"/>
    <property type="match status" value="2"/>
</dbReference>
<dbReference type="CDD" id="cd00833">
    <property type="entry name" value="PKS"/>
    <property type="match status" value="1"/>
</dbReference>
<comment type="caution">
    <text evidence="10">The sequence shown here is derived from an EMBL/GenBank/DDBJ whole genome shotgun (WGS) entry which is preliminary data.</text>
</comment>
<evidence type="ECO:0000256" key="1">
    <source>
        <dbReference type="ARBA" id="ARBA00022450"/>
    </source>
</evidence>
<dbReference type="InterPro" id="IPR014043">
    <property type="entry name" value="Acyl_transferase_dom"/>
</dbReference>
<name>A0ABV8KS27_9ACTN</name>
<feature type="non-terminal residue" evidence="10">
    <location>
        <position position="1"/>
    </location>
</feature>
<feature type="domain" description="Carrier" evidence="7">
    <location>
        <begin position="2092"/>
        <end position="2167"/>
    </location>
</feature>
<dbReference type="Pfam" id="PF00109">
    <property type="entry name" value="ketoacyl-synt"/>
    <property type="match status" value="1"/>
</dbReference>
<dbReference type="Gene3D" id="3.10.129.110">
    <property type="entry name" value="Polyketide synthase dehydratase"/>
    <property type="match status" value="1"/>
</dbReference>
<dbReference type="PANTHER" id="PTHR43775">
    <property type="entry name" value="FATTY ACID SYNTHASE"/>
    <property type="match status" value="1"/>
</dbReference>
<organism evidence="10 11">
    <name type="scientific">Micromonospora zhanjiangensis</name>
    <dbReference type="NCBI Taxonomy" id="1522057"/>
    <lineage>
        <taxon>Bacteria</taxon>
        <taxon>Bacillati</taxon>
        <taxon>Actinomycetota</taxon>
        <taxon>Actinomycetes</taxon>
        <taxon>Micromonosporales</taxon>
        <taxon>Micromonosporaceae</taxon>
        <taxon>Micromonospora</taxon>
    </lineage>
</organism>
<dbReference type="Pfam" id="PF00550">
    <property type="entry name" value="PP-binding"/>
    <property type="match status" value="2"/>
</dbReference>
<feature type="active site" description="Proton acceptor; for dehydratase activity" evidence="6">
    <location>
        <position position="1066"/>
    </location>
</feature>
<dbReference type="EMBL" id="JBHSBN010000018">
    <property type="protein sequence ID" value="MFC4108843.1"/>
    <property type="molecule type" value="Genomic_DNA"/>
</dbReference>
<dbReference type="Gene3D" id="3.30.70.3290">
    <property type="match status" value="1"/>
</dbReference>
<evidence type="ECO:0000256" key="4">
    <source>
        <dbReference type="ARBA" id="ARBA00023268"/>
    </source>
</evidence>
<dbReference type="InterPro" id="IPR014031">
    <property type="entry name" value="Ketoacyl_synth_C"/>
</dbReference>
<dbReference type="InterPro" id="IPR020806">
    <property type="entry name" value="PKS_PP-bd"/>
</dbReference>
<dbReference type="PROSITE" id="PS52019">
    <property type="entry name" value="PKS_MFAS_DH"/>
    <property type="match status" value="1"/>
</dbReference>
<dbReference type="PROSITE" id="PS00606">
    <property type="entry name" value="KS3_1"/>
    <property type="match status" value="1"/>
</dbReference>
<dbReference type="InterPro" id="IPR016035">
    <property type="entry name" value="Acyl_Trfase/lysoPLipase"/>
</dbReference>
<dbReference type="SMART" id="SM00829">
    <property type="entry name" value="PKS_ER"/>
    <property type="match status" value="1"/>
</dbReference>
<dbReference type="Gene3D" id="3.40.50.11460">
    <property type="match status" value="1"/>
</dbReference>
<sequence length="2250" mass="234384">TTTGTTPLTTTHALQLLDQALTTTTPTLIAANLNPTALHRARVRRRRGGGLAGLPAREVPQAALRLVREQVAAVLGHTGAASVDAERPFTDLGFDSLTALELRNRLAAASGLTLPASLVFDHPSPQAVADHLTGRLTAGGATVTATASARTDEPIAIVGMACRLPGDVSSPEQLWQMLADGRDAIGDFPTNRGWDLDHLFHPDPDHAGTSYVNQGGFLHDADRFDPEFFGISPREALATDPQQRLLLETTWETFERAGIDPHSLNGTQTGVFTGLMYHDYAGGSAPHGYEGQLLTGVSGSVASGRIAYTYGLQGPAVTIDTACSSSLVAIHLAAQALRNGECGLALAGGVTVVATPNVFVGFSRQRGLSPDGRCKAFADSADGTGWAEGAGMLLLEKLSDAQANGHPILAVIRGTAINQDGASNGLTAPNGPAQQRVIQQALANAGLTPNDIDAIEAHGTGTRLGDPIEAQALTDTYGTGRQRPLWLGSLKSNIGHAQAAAGVAGVIKMTLALQNQQLPQTLHVDTPTSHIDWNDNPLTLLTEPQPWPTGDVKRRAGISSFGISGTNAHLILEEAPTVETPAVEPAEQPLAFVLSARSETALHRQADRLAEFLAGHPEVPEASVARSLTGRARFEQRAVLVADGHDELRQALTALAGGTAGPGVVTGTAGRPGPTVFVFPGQGSQWTGMARALMAESPVFRERIHECAAALSAYVDWDLIATLNGDETAADLTRVDVVQPALWSVMVSLAAVWESWGVRPGAVIGHSQGEIAAAVVAGALTLDDGARVVALRSQALRAITGPGGMASVPLPADRVRERIAGTDVSIAAVNGPSVTVLSGSATELAALVAAYEAEGVRARIIPVDYASHSTHVDAIRDEVLRLLDGIRPRTAPIAFYSTVEAEPVDTAGLDADYWVRNLRQTVHFGATVERLLTDGYGVFVECSAHPVLTVGVQQVVEASGAGDRVVVGSLRRDDGGMRRMLTSVAELHTGGGPVDWDRLLPAAPVTQLPTYAFDHAGFWMPAATGTAAAGGGPHPLLTGVVERADGQGVLFTGHLSARSQTWLADHSVFGSVLLPGAAFVDLAVRAGDHAGCGTIEELVIDAPLVVPDGTVVSLQVLLAEPDEQGRRQLEVHGRAGDAPWRRHAVATMVAAPPETAAPGWVWPPEHTVDVPVGGAYPELAGLGLEYGPAFQGLRAVRRGGRDVYVEAELPEAAGAGDFGIHPALLDAILHGLAFSADGAETRLPFSWSGVTLSAVGAGRVRARISSAGEDVYTLDVVDAAGAPVLRVDALAVRPVRPAQVAGPAADDLLALDWVPAPGALEATEPGAGLTLLGGDPLGLADLLPQVRPAASVDDAVTDGDAAGAVLTVVSGEPVRDALDRVLPLLQAWIDDERLADRRLVVVTREALATHPGEEVTDSAAAAVWGLVRSAQTEHPGRFALIDVDGRDASLSALAAAVASGEPQLALRADTVLVPRLRRAAELAGLPVPDGDEPWQLDASVKGSLDRLELVPCPEANAPLAEGQVRLAVRAAGLNFRDILITLGMVRDDGRPAASEGAGVVLEVGPGVTGLRPGDEVMGLIGRIGPVSVADSRLLVGKPANWTFAEAAGAPVVFLTALYGLRDLARVRSGERLLIHAATGGVGMAATQLARHWGLEVYGTASPAKWDTLQAMGYPGTHIASSRTLDFEHAFAGGVDVVLNSLAGDYVNASLRLLGDGGRFIEMGKTDIRDAEEVAAAHPGVRYAAFDVMDPGPDYVQSMLRDLLELARQGVVTPLRTTAFDIRQAPAAFRYLSQARHTGKVVLTLPAPVDTGGTALITGATGTLGGHVARHLVTRHGVRHLLLVSRQGPAHPSAAALTAELESLGARVTLAAADTGDAGALRRLLDGIDPGHPLATVVHTAGALADATVDRLTGDLIDTALRPKADSVDHLDRLTRDHPVRHFVVFSSAAGTMGTAGQGAYAAANAYLDAVAQQRRARGLPATSIAWGLWADASGMTGHLSDTDRQRMGRGGFLPLGTEQGLDLFDAAITADRAAVLAARTDMQALREHAPALLGVLDRQPARRVADSAGAGGGGASALQARLTGRTSTEQTGLLAELVRDSVAAVLGFSGAAPVHSDRTFKELGFDSLTALELRNRLNTATGLRLPATLVFDHPTVDALAEHLCDLVAPEPVAPAATVLSELDRFEAVLTDLETDADQHQRIAARIQALLWKWNSGQSGAGDTSTDSGDLDLVSDDDLFDVLDNELGLGQ</sequence>
<dbReference type="InterPro" id="IPR042104">
    <property type="entry name" value="PKS_dehydratase_sf"/>
</dbReference>
<dbReference type="InterPro" id="IPR013154">
    <property type="entry name" value="ADH-like_N"/>
</dbReference>
<dbReference type="CDD" id="cd08956">
    <property type="entry name" value="KR_3_FAS_SDR_x"/>
    <property type="match status" value="1"/>
</dbReference>
<dbReference type="Pfam" id="PF22953">
    <property type="entry name" value="SpnB_Rossmann"/>
    <property type="match status" value="1"/>
</dbReference>
<dbReference type="SUPFAM" id="SSF51735">
    <property type="entry name" value="NAD(P)-binding Rossmann-fold domains"/>
    <property type="match status" value="3"/>
</dbReference>
<dbReference type="Pfam" id="PF00698">
    <property type="entry name" value="Acyl_transf_1"/>
    <property type="match status" value="1"/>
</dbReference>
<feature type="domain" description="PKS/mFAS DH" evidence="9">
    <location>
        <begin position="1034"/>
        <end position="1301"/>
    </location>
</feature>
<dbReference type="SMART" id="SM00825">
    <property type="entry name" value="PKS_KS"/>
    <property type="match status" value="1"/>
</dbReference>
<evidence type="ECO:0000313" key="11">
    <source>
        <dbReference type="Proteomes" id="UP001595868"/>
    </source>
</evidence>
<dbReference type="Pfam" id="PF13602">
    <property type="entry name" value="ADH_zinc_N_2"/>
    <property type="match status" value="1"/>
</dbReference>
<dbReference type="SUPFAM" id="SSF50129">
    <property type="entry name" value="GroES-like"/>
    <property type="match status" value="1"/>
</dbReference>
<dbReference type="SMART" id="SM00826">
    <property type="entry name" value="PKS_DH"/>
    <property type="match status" value="1"/>
</dbReference>
<dbReference type="InterPro" id="IPR006162">
    <property type="entry name" value="Ppantetheine_attach_site"/>
</dbReference>
<keyword evidence="2" id="KW-0597">Phosphoprotein</keyword>
<keyword evidence="4" id="KW-0511">Multifunctional enzyme</keyword>
<evidence type="ECO:0000256" key="6">
    <source>
        <dbReference type="PROSITE-ProRule" id="PRU01363"/>
    </source>
</evidence>
<dbReference type="CDD" id="cd05195">
    <property type="entry name" value="enoyl_red"/>
    <property type="match status" value="1"/>
</dbReference>
<keyword evidence="3" id="KW-0808">Transferase</keyword>
<evidence type="ECO:0000256" key="2">
    <source>
        <dbReference type="ARBA" id="ARBA00022553"/>
    </source>
</evidence>
<dbReference type="Gene3D" id="3.40.50.720">
    <property type="entry name" value="NAD(P)-binding Rossmann-like Domain"/>
    <property type="match status" value="1"/>
</dbReference>
<keyword evidence="11" id="KW-1185">Reference proteome</keyword>
<protein>
    <submittedName>
        <fullName evidence="10">SDR family NAD(P)-dependent oxidoreductase</fullName>
    </submittedName>
</protein>
<dbReference type="Proteomes" id="UP001595868">
    <property type="component" value="Unassembled WGS sequence"/>
</dbReference>
<dbReference type="InterPro" id="IPR057326">
    <property type="entry name" value="KR_dom"/>
</dbReference>
<dbReference type="InterPro" id="IPR016036">
    <property type="entry name" value="Malonyl_transacylase_ACP-bd"/>
</dbReference>
<dbReference type="InterPro" id="IPR036291">
    <property type="entry name" value="NAD(P)-bd_dom_sf"/>
</dbReference>
<evidence type="ECO:0000256" key="5">
    <source>
        <dbReference type="ARBA" id="ARBA00023315"/>
    </source>
</evidence>
<dbReference type="Pfam" id="PF08240">
    <property type="entry name" value="ADH_N"/>
    <property type="match status" value="1"/>
</dbReference>
<keyword evidence="5" id="KW-0012">Acyltransferase</keyword>
<dbReference type="SMART" id="SM00827">
    <property type="entry name" value="PKS_AT"/>
    <property type="match status" value="1"/>
</dbReference>
<feature type="active site" description="Proton donor; for dehydratase activity" evidence="6">
    <location>
        <position position="1226"/>
    </location>
</feature>
<dbReference type="Gene3D" id="3.40.366.10">
    <property type="entry name" value="Malonyl-Coenzyme A Acyl Carrier Protein, domain 2"/>
    <property type="match status" value="1"/>
</dbReference>
<dbReference type="InterPro" id="IPR036736">
    <property type="entry name" value="ACP-like_sf"/>
</dbReference>
<dbReference type="SUPFAM" id="SSF47336">
    <property type="entry name" value="ACP-like"/>
    <property type="match status" value="2"/>
</dbReference>
<dbReference type="InterPro" id="IPR016039">
    <property type="entry name" value="Thiolase-like"/>
</dbReference>
<dbReference type="Pfam" id="PF14765">
    <property type="entry name" value="PS-DH"/>
    <property type="match status" value="1"/>
</dbReference>
<dbReference type="InterPro" id="IPR049900">
    <property type="entry name" value="PKS_mFAS_DH"/>
</dbReference>
<dbReference type="Pfam" id="PF21089">
    <property type="entry name" value="PKS_DH_N"/>
    <property type="match status" value="1"/>
</dbReference>
<dbReference type="Gene3D" id="3.90.180.10">
    <property type="entry name" value="Medium-chain alcohol dehydrogenases, catalytic domain"/>
    <property type="match status" value="1"/>
</dbReference>
<keyword evidence="1" id="KW-0596">Phosphopantetheine</keyword>
<dbReference type="InterPro" id="IPR001227">
    <property type="entry name" value="Ac_transferase_dom_sf"/>
</dbReference>
<reference evidence="11" key="1">
    <citation type="journal article" date="2019" name="Int. J. Syst. Evol. Microbiol.">
        <title>The Global Catalogue of Microorganisms (GCM) 10K type strain sequencing project: providing services to taxonomists for standard genome sequencing and annotation.</title>
        <authorList>
            <consortium name="The Broad Institute Genomics Platform"/>
            <consortium name="The Broad Institute Genome Sequencing Center for Infectious Disease"/>
            <person name="Wu L."/>
            <person name="Ma J."/>
        </authorList>
    </citation>
    <scope>NUCLEOTIDE SEQUENCE [LARGE SCALE GENOMIC DNA]</scope>
    <source>
        <strain evidence="11">2902at01</strain>
    </source>
</reference>
<feature type="domain" description="Ketosynthase family 3 (KS3)" evidence="8">
    <location>
        <begin position="152"/>
        <end position="574"/>
    </location>
</feature>
<evidence type="ECO:0000313" key="10">
    <source>
        <dbReference type="EMBL" id="MFC4108843.1"/>
    </source>
</evidence>
<dbReference type="InterPro" id="IPR049551">
    <property type="entry name" value="PKS_DH_C"/>
</dbReference>
<dbReference type="InterPro" id="IPR013968">
    <property type="entry name" value="PKS_KR"/>
</dbReference>
<feature type="region of interest" description="N-terminal hotdog fold" evidence="6">
    <location>
        <begin position="1034"/>
        <end position="1155"/>
    </location>
</feature>
<dbReference type="InterPro" id="IPR032821">
    <property type="entry name" value="PKS_assoc"/>
</dbReference>
<dbReference type="InterPro" id="IPR009081">
    <property type="entry name" value="PP-bd_ACP"/>
</dbReference>
<dbReference type="SUPFAM" id="SSF55048">
    <property type="entry name" value="Probable ACP-binding domain of malonyl-CoA ACP transacylase"/>
    <property type="match status" value="1"/>
</dbReference>
<dbReference type="PROSITE" id="PS52004">
    <property type="entry name" value="KS3_2"/>
    <property type="match status" value="1"/>
</dbReference>
<gene>
    <name evidence="10" type="ORF">ACFOX0_23290</name>
</gene>
<dbReference type="InterPro" id="IPR049552">
    <property type="entry name" value="PKS_DH_N"/>
</dbReference>
<dbReference type="PROSITE" id="PS50075">
    <property type="entry name" value="CARRIER"/>
    <property type="match status" value="2"/>
</dbReference>
<dbReference type="InterPro" id="IPR055123">
    <property type="entry name" value="SpnB-like_Rossmann"/>
</dbReference>
<dbReference type="Pfam" id="PF02801">
    <property type="entry name" value="Ketoacyl-synt_C"/>
    <property type="match status" value="1"/>
</dbReference>
<dbReference type="InterPro" id="IPR014030">
    <property type="entry name" value="Ketoacyl_synth_N"/>
</dbReference>
<dbReference type="InterPro" id="IPR018201">
    <property type="entry name" value="Ketoacyl_synth_AS"/>
</dbReference>
<dbReference type="InterPro" id="IPR020841">
    <property type="entry name" value="PKS_Beta-ketoAc_synthase_dom"/>
</dbReference>
<dbReference type="InterPro" id="IPR011032">
    <property type="entry name" value="GroES-like_sf"/>
</dbReference>
<dbReference type="Pfam" id="PF16197">
    <property type="entry name" value="KAsynt_C_assoc"/>
    <property type="match status" value="1"/>
</dbReference>
<dbReference type="RefSeq" id="WP_377549598.1">
    <property type="nucleotide sequence ID" value="NZ_JBHSBN010000018.1"/>
</dbReference>
<feature type="region of interest" description="C-terminal hotdog fold" evidence="6">
    <location>
        <begin position="1167"/>
        <end position="1301"/>
    </location>
</feature>